<dbReference type="InterPro" id="IPR011009">
    <property type="entry name" value="Kinase-like_dom_sf"/>
</dbReference>
<protein>
    <recommendedName>
        <fullName evidence="5">Serine-threonine/tyrosine-protein kinase catalytic domain-containing protein</fullName>
    </recommendedName>
</protein>
<evidence type="ECO:0000256" key="1">
    <source>
        <dbReference type="SAM" id="MobiDB-lite"/>
    </source>
</evidence>
<comment type="caution">
    <text evidence="2">The sequence shown here is derived from an EMBL/GenBank/DDBJ whole genome shotgun (WGS) entry which is preliminary data.</text>
</comment>
<dbReference type="EMBL" id="QKWP01002218">
    <property type="protein sequence ID" value="RIB04258.1"/>
    <property type="molecule type" value="Genomic_DNA"/>
</dbReference>
<accession>A0A397TZT2</accession>
<dbReference type="SUPFAM" id="SSF56112">
    <property type="entry name" value="Protein kinase-like (PK-like)"/>
    <property type="match status" value="1"/>
</dbReference>
<name>A0A397TZT2_9GLOM</name>
<keyword evidence="4" id="KW-1185">Reference proteome</keyword>
<dbReference type="EMBL" id="QKWP01004490">
    <property type="protein sequence ID" value="RIB00326.1"/>
    <property type="molecule type" value="Genomic_DNA"/>
</dbReference>
<dbReference type="AlphaFoldDB" id="A0A397TZT2"/>
<organism evidence="2 4">
    <name type="scientific">Gigaspora rosea</name>
    <dbReference type="NCBI Taxonomy" id="44941"/>
    <lineage>
        <taxon>Eukaryota</taxon>
        <taxon>Fungi</taxon>
        <taxon>Fungi incertae sedis</taxon>
        <taxon>Mucoromycota</taxon>
        <taxon>Glomeromycotina</taxon>
        <taxon>Glomeromycetes</taxon>
        <taxon>Diversisporales</taxon>
        <taxon>Gigasporaceae</taxon>
        <taxon>Gigaspora</taxon>
    </lineage>
</organism>
<dbReference type="Gene3D" id="1.10.510.10">
    <property type="entry name" value="Transferase(Phosphotransferase) domain 1"/>
    <property type="match status" value="1"/>
</dbReference>
<evidence type="ECO:0000313" key="2">
    <source>
        <dbReference type="EMBL" id="RIB00326.1"/>
    </source>
</evidence>
<evidence type="ECO:0000313" key="3">
    <source>
        <dbReference type="EMBL" id="RIB04258.1"/>
    </source>
</evidence>
<evidence type="ECO:0000313" key="4">
    <source>
        <dbReference type="Proteomes" id="UP000266673"/>
    </source>
</evidence>
<sequence>MCISCGLFAMIPKNLNADSPATSSNEMGGMLEYIDPQYILHGDKNYKRDKTSDIYSWNSSIFHLPFLTTYLSISPNKREKIIDDTPSDYAILYQKCWSSNPAMRPPLNLVLGKLETLSGLTVEFITNNIYKDKSNNVINSESESSDPGASLVYTCRQNPDKSQT</sequence>
<dbReference type="OrthoDB" id="6718656at2759"/>
<dbReference type="STRING" id="44941.A0A397TZT2"/>
<gene>
    <name evidence="3" type="ORF">C2G38_2048590</name>
    <name evidence="2" type="ORF">C2G38_2234717</name>
</gene>
<proteinExistence type="predicted"/>
<feature type="region of interest" description="Disordered" evidence="1">
    <location>
        <begin position="139"/>
        <end position="164"/>
    </location>
</feature>
<dbReference type="Proteomes" id="UP000266673">
    <property type="component" value="Unassembled WGS sequence"/>
</dbReference>
<reference evidence="2 4" key="1">
    <citation type="submission" date="2018-06" db="EMBL/GenBank/DDBJ databases">
        <title>Comparative genomics reveals the genomic features of Rhizophagus irregularis, R. cerebriforme, R. diaphanum and Gigaspora rosea, and their symbiotic lifestyle signature.</title>
        <authorList>
            <person name="Morin E."/>
            <person name="San Clemente H."/>
            <person name="Chen E.C.H."/>
            <person name="De La Providencia I."/>
            <person name="Hainaut M."/>
            <person name="Kuo A."/>
            <person name="Kohler A."/>
            <person name="Murat C."/>
            <person name="Tang N."/>
            <person name="Roy S."/>
            <person name="Loubradou J."/>
            <person name="Henrissat B."/>
            <person name="Grigoriev I.V."/>
            <person name="Corradi N."/>
            <person name="Roux C."/>
            <person name="Martin F.M."/>
        </authorList>
    </citation>
    <scope>NUCLEOTIDE SEQUENCE [LARGE SCALE GENOMIC DNA]</scope>
    <source>
        <strain evidence="2 4">DAOM 194757</strain>
    </source>
</reference>
<evidence type="ECO:0008006" key="5">
    <source>
        <dbReference type="Google" id="ProtNLM"/>
    </source>
</evidence>
<feature type="compositionally biased region" description="Polar residues" evidence="1">
    <location>
        <begin position="155"/>
        <end position="164"/>
    </location>
</feature>